<dbReference type="SUPFAM" id="SSF54909">
    <property type="entry name" value="Dimeric alpha+beta barrel"/>
    <property type="match status" value="1"/>
</dbReference>
<dbReference type="PANTHER" id="PTHR33606">
    <property type="entry name" value="PROTEIN YCII"/>
    <property type="match status" value="1"/>
</dbReference>
<evidence type="ECO:0000313" key="3">
    <source>
        <dbReference type="Proteomes" id="UP001623330"/>
    </source>
</evidence>
<dbReference type="InterPro" id="IPR005545">
    <property type="entry name" value="YCII"/>
</dbReference>
<proteinExistence type="predicted"/>
<gene>
    <name evidence="2" type="ORF">RNJ44_02865</name>
</gene>
<dbReference type="Gene3D" id="3.30.70.1060">
    <property type="entry name" value="Dimeric alpha+beta barrel"/>
    <property type="match status" value="1"/>
</dbReference>
<name>A0ABR4P0G6_9SACH</name>
<evidence type="ECO:0000259" key="1">
    <source>
        <dbReference type="Pfam" id="PF03795"/>
    </source>
</evidence>
<sequence length="104" mass="11471">MVEWCAIVYDKPGSDRSTCRPEHLANIPPLVQAGKLVCAGAIYHDPEQPGGERKFAGSHLQIVAESREEALALIHNDVFAKNGIWDLDNIILYQFGCAVREPKA</sequence>
<protein>
    <submittedName>
        <fullName evidence="2">YCII-related domain</fullName>
    </submittedName>
</protein>
<dbReference type="PANTHER" id="PTHR33606:SF3">
    <property type="entry name" value="PROTEIN YCII"/>
    <property type="match status" value="1"/>
</dbReference>
<reference evidence="2 3" key="1">
    <citation type="submission" date="2024-05" db="EMBL/GenBank/DDBJ databases">
        <title>Long read based assembly of the Candida bracarensis genome reveals expanded adhesin content.</title>
        <authorList>
            <person name="Marcet-Houben M."/>
            <person name="Ksiezopolska E."/>
            <person name="Gabaldon T."/>
        </authorList>
    </citation>
    <scope>NUCLEOTIDE SEQUENCE [LARGE SCALE GENOMIC DNA]</scope>
    <source>
        <strain evidence="2 3">CBM6</strain>
    </source>
</reference>
<evidence type="ECO:0000313" key="2">
    <source>
        <dbReference type="EMBL" id="KAL3235077.1"/>
    </source>
</evidence>
<dbReference type="Proteomes" id="UP001623330">
    <property type="component" value="Unassembled WGS sequence"/>
</dbReference>
<dbReference type="Pfam" id="PF03795">
    <property type="entry name" value="YCII"/>
    <property type="match status" value="1"/>
</dbReference>
<dbReference type="EMBL" id="JBEVYD010000002">
    <property type="protein sequence ID" value="KAL3235077.1"/>
    <property type="molecule type" value="Genomic_DNA"/>
</dbReference>
<feature type="domain" description="YCII-related" evidence="1">
    <location>
        <begin position="3"/>
        <end position="86"/>
    </location>
</feature>
<dbReference type="InterPro" id="IPR011008">
    <property type="entry name" value="Dimeric_a/b-barrel"/>
</dbReference>
<keyword evidence="3" id="KW-1185">Reference proteome</keyword>
<accession>A0ABR4P0G6</accession>
<organism evidence="2 3">
    <name type="scientific">Nakaseomyces bracarensis</name>
    <dbReference type="NCBI Taxonomy" id="273131"/>
    <lineage>
        <taxon>Eukaryota</taxon>
        <taxon>Fungi</taxon>
        <taxon>Dikarya</taxon>
        <taxon>Ascomycota</taxon>
        <taxon>Saccharomycotina</taxon>
        <taxon>Saccharomycetes</taxon>
        <taxon>Saccharomycetales</taxon>
        <taxon>Saccharomycetaceae</taxon>
        <taxon>Nakaseomyces</taxon>
    </lineage>
</organism>
<dbReference type="InterPro" id="IPR051807">
    <property type="entry name" value="Sec-metab_biosynth-assoc"/>
</dbReference>
<comment type="caution">
    <text evidence="2">The sequence shown here is derived from an EMBL/GenBank/DDBJ whole genome shotgun (WGS) entry which is preliminary data.</text>
</comment>